<proteinExistence type="predicted"/>
<feature type="compositionally biased region" description="Basic and acidic residues" evidence="1">
    <location>
        <begin position="60"/>
        <end position="70"/>
    </location>
</feature>
<reference evidence="2 3" key="1">
    <citation type="journal article" date="2018" name="Front. Plant Sci.">
        <title>Red Clover (Trifolium pratense) and Zigzag Clover (T. medium) - A Picture of Genomic Similarities and Differences.</title>
        <authorList>
            <person name="Dluhosova J."/>
            <person name="Istvanek J."/>
            <person name="Nedelnik J."/>
            <person name="Repkova J."/>
        </authorList>
    </citation>
    <scope>NUCLEOTIDE SEQUENCE [LARGE SCALE GENOMIC DNA]</scope>
    <source>
        <strain evidence="3">cv. 10/8</strain>
        <tissue evidence="2">Leaf</tissue>
    </source>
</reference>
<name>A0A392SLS0_9FABA</name>
<evidence type="ECO:0000313" key="3">
    <source>
        <dbReference type="Proteomes" id="UP000265520"/>
    </source>
</evidence>
<feature type="non-terminal residue" evidence="2">
    <location>
        <position position="1"/>
    </location>
</feature>
<feature type="non-terminal residue" evidence="2">
    <location>
        <position position="77"/>
    </location>
</feature>
<evidence type="ECO:0000256" key="1">
    <source>
        <dbReference type="SAM" id="MobiDB-lite"/>
    </source>
</evidence>
<dbReference type="Proteomes" id="UP000265520">
    <property type="component" value="Unassembled WGS sequence"/>
</dbReference>
<organism evidence="2 3">
    <name type="scientific">Trifolium medium</name>
    <dbReference type="NCBI Taxonomy" id="97028"/>
    <lineage>
        <taxon>Eukaryota</taxon>
        <taxon>Viridiplantae</taxon>
        <taxon>Streptophyta</taxon>
        <taxon>Embryophyta</taxon>
        <taxon>Tracheophyta</taxon>
        <taxon>Spermatophyta</taxon>
        <taxon>Magnoliopsida</taxon>
        <taxon>eudicotyledons</taxon>
        <taxon>Gunneridae</taxon>
        <taxon>Pentapetalae</taxon>
        <taxon>rosids</taxon>
        <taxon>fabids</taxon>
        <taxon>Fabales</taxon>
        <taxon>Fabaceae</taxon>
        <taxon>Papilionoideae</taxon>
        <taxon>50 kb inversion clade</taxon>
        <taxon>NPAAA clade</taxon>
        <taxon>Hologalegina</taxon>
        <taxon>IRL clade</taxon>
        <taxon>Trifolieae</taxon>
        <taxon>Trifolium</taxon>
    </lineage>
</organism>
<dbReference type="AlphaFoldDB" id="A0A392SLS0"/>
<accession>A0A392SLS0</accession>
<comment type="caution">
    <text evidence="2">The sequence shown here is derived from an EMBL/GenBank/DDBJ whole genome shotgun (WGS) entry which is preliminary data.</text>
</comment>
<dbReference type="EMBL" id="LXQA010403769">
    <property type="protein sequence ID" value="MCI49609.1"/>
    <property type="molecule type" value="Genomic_DNA"/>
</dbReference>
<protein>
    <submittedName>
        <fullName evidence="2">Uncharacterized protein</fullName>
    </submittedName>
</protein>
<keyword evidence="3" id="KW-1185">Reference proteome</keyword>
<sequence length="77" mass="8460">SQYPIFGGGENVIGESHLLAQEKHAAQEVDVEDAPESEEAFKGQFVTLVEPQQALQPVESAKEENQTPRDDDGDSEY</sequence>
<feature type="region of interest" description="Disordered" evidence="1">
    <location>
        <begin position="53"/>
        <end position="77"/>
    </location>
</feature>
<evidence type="ECO:0000313" key="2">
    <source>
        <dbReference type="EMBL" id="MCI49609.1"/>
    </source>
</evidence>